<feature type="domain" description="Peptidase S9 prolyl oligopeptidase catalytic" evidence="1">
    <location>
        <begin position="213"/>
        <end position="382"/>
    </location>
</feature>
<keyword evidence="2" id="KW-0378">Hydrolase</keyword>
<keyword evidence="3" id="KW-1185">Reference proteome</keyword>
<evidence type="ECO:0000313" key="3">
    <source>
        <dbReference type="Proteomes" id="UP000600865"/>
    </source>
</evidence>
<comment type="caution">
    <text evidence="2">The sequence shown here is derived from an EMBL/GenBank/DDBJ whole genome shotgun (WGS) entry which is preliminary data.</text>
</comment>
<dbReference type="RefSeq" id="WP_189582561.1">
    <property type="nucleotide sequence ID" value="NZ_BMYV01000001.1"/>
</dbReference>
<dbReference type="PANTHER" id="PTHR22946">
    <property type="entry name" value="DIENELACTONE HYDROLASE DOMAIN-CONTAINING PROTEIN-RELATED"/>
    <property type="match status" value="1"/>
</dbReference>
<protein>
    <submittedName>
        <fullName evidence="2">Alpha/beta hydrolase</fullName>
    </submittedName>
</protein>
<dbReference type="GO" id="GO:0008236">
    <property type="term" value="F:serine-type peptidase activity"/>
    <property type="evidence" value="ECO:0007669"/>
    <property type="project" value="InterPro"/>
</dbReference>
<gene>
    <name evidence="2" type="ORF">GCM10011309_11450</name>
</gene>
<dbReference type="PANTHER" id="PTHR22946:SF12">
    <property type="entry name" value="CONIDIAL PIGMENT BIOSYNTHESIS PROTEIN AYG1 (AFU_ORTHOLOGUE AFUA_2G17550)"/>
    <property type="match status" value="1"/>
</dbReference>
<dbReference type="Proteomes" id="UP000600865">
    <property type="component" value="Unassembled WGS sequence"/>
</dbReference>
<dbReference type="AlphaFoldDB" id="A0A918NCW6"/>
<dbReference type="GO" id="GO:0006508">
    <property type="term" value="P:proteolysis"/>
    <property type="evidence" value="ECO:0007669"/>
    <property type="project" value="InterPro"/>
</dbReference>
<dbReference type="Pfam" id="PF00326">
    <property type="entry name" value="Peptidase_S9"/>
    <property type="match status" value="1"/>
</dbReference>
<proteinExistence type="predicted"/>
<dbReference type="InterPro" id="IPR029058">
    <property type="entry name" value="AB_hydrolase_fold"/>
</dbReference>
<name>A0A918NCW6_9PROT</name>
<dbReference type="SUPFAM" id="SSF53474">
    <property type="entry name" value="alpha/beta-Hydrolases"/>
    <property type="match status" value="1"/>
</dbReference>
<organism evidence="2 3">
    <name type="scientific">Litorimonas cladophorae</name>
    <dbReference type="NCBI Taxonomy" id="1220491"/>
    <lineage>
        <taxon>Bacteria</taxon>
        <taxon>Pseudomonadati</taxon>
        <taxon>Pseudomonadota</taxon>
        <taxon>Alphaproteobacteria</taxon>
        <taxon>Maricaulales</taxon>
        <taxon>Robiginitomaculaceae</taxon>
    </lineage>
</organism>
<evidence type="ECO:0000313" key="2">
    <source>
        <dbReference type="EMBL" id="GGX63191.1"/>
    </source>
</evidence>
<sequence>MALYEFFPNYIWNLSVAIAVASGAELGEIVDMCEPIKRAADEGADAGTPQFMKQWAMKAATLSELASEDLERGRKFSAAEKLRRACLYYTTAERMQSATSPEKAKTFAKAQDAFKKYIEYSGENCERVEIPYKGAVMPALFTRAEGVEGEAPCVLFTNGLDSNKELLFWSWLPHALAKRGISTLCVDQPGTGETLRLHNLPATPFAEEWATPCYEYLASRDDVDADRIGVSGISLGGHFAARAAAYEPRFASGAVWGANHNWHEVQIGRLDREGENPVPHYWKHVYWVFGADNKEDFFKKVEGMNMNGHMDKIKMPFLITHGQNDRQINVKYAHQAFEQMTNSVKPELKIFTPREGGIEHVGADNMSYGRDYIADWFVDTLGGRLG</sequence>
<dbReference type="Gene3D" id="3.40.50.1820">
    <property type="entry name" value="alpha/beta hydrolase"/>
    <property type="match status" value="1"/>
</dbReference>
<evidence type="ECO:0000259" key="1">
    <source>
        <dbReference type="Pfam" id="PF00326"/>
    </source>
</evidence>
<dbReference type="EMBL" id="BMYV01000001">
    <property type="protein sequence ID" value="GGX63191.1"/>
    <property type="molecule type" value="Genomic_DNA"/>
</dbReference>
<accession>A0A918NCW6</accession>
<dbReference type="InterPro" id="IPR001375">
    <property type="entry name" value="Peptidase_S9_cat"/>
</dbReference>
<reference evidence="2 3" key="1">
    <citation type="journal article" date="2014" name="Int. J. Syst. Evol. Microbiol.">
        <title>Complete genome sequence of Corynebacterium casei LMG S-19264T (=DSM 44701T), isolated from a smear-ripened cheese.</title>
        <authorList>
            <consortium name="US DOE Joint Genome Institute (JGI-PGF)"/>
            <person name="Walter F."/>
            <person name="Albersmeier A."/>
            <person name="Kalinowski J."/>
            <person name="Ruckert C."/>
        </authorList>
    </citation>
    <scope>NUCLEOTIDE SEQUENCE [LARGE SCALE GENOMIC DNA]</scope>
    <source>
        <strain evidence="2 3">KCTC 23968</strain>
    </source>
</reference>
<dbReference type="InterPro" id="IPR050261">
    <property type="entry name" value="FrsA_esterase"/>
</dbReference>